<gene>
    <name evidence="12" type="primary">xylA</name>
    <name evidence="16" type="ORF">SAMN05421869_12294</name>
</gene>
<proteinExistence type="inferred from homology"/>
<keyword evidence="9 12" id="KW-0413">Isomerase</keyword>
<evidence type="ECO:0000256" key="1">
    <source>
        <dbReference type="ARBA" id="ARBA00004496"/>
    </source>
</evidence>
<comment type="subunit">
    <text evidence="3 12 14">Homotetramer.</text>
</comment>
<evidence type="ECO:0000256" key="4">
    <source>
        <dbReference type="ARBA" id="ARBA00011958"/>
    </source>
</evidence>
<dbReference type="Pfam" id="PF01261">
    <property type="entry name" value="AP_endonuc_2"/>
    <property type="match status" value="1"/>
</dbReference>
<dbReference type="OrthoDB" id="9763981at2"/>
<feature type="binding site" evidence="12">
    <location>
        <position position="241"/>
    </location>
    <ligand>
        <name>Mg(2+)</name>
        <dbReference type="ChEBI" id="CHEBI:18420"/>
        <label>1</label>
    </ligand>
</feature>
<dbReference type="InterPro" id="IPR013453">
    <property type="entry name" value="XylA_actinobac"/>
</dbReference>
<name>A0A1G9HG32_9ACTN</name>
<dbReference type="SUPFAM" id="SSF51658">
    <property type="entry name" value="Xylose isomerase-like"/>
    <property type="match status" value="1"/>
</dbReference>
<dbReference type="RefSeq" id="WP_090943291.1">
    <property type="nucleotide sequence ID" value="NZ_FNDJ01000022.1"/>
</dbReference>
<dbReference type="GO" id="GO:0000287">
    <property type="term" value="F:magnesium ion binding"/>
    <property type="evidence" value="ECO:0007669"/>
    <property type="project" value="UniProtKB-UniRule"/>
</dbReference>
<evidence type="ECO:0000256" key="11">
    <source>
        <dbReference type="ARBA" id="ARBA00033659"/>
    </source>
</evidence>
<evidence type="ECO:0000256" key="8">
    <source>
        <dbReference type="ARBA" id="ARBA00022723"/>
    </source>
</evidence>
<dbReference type="Proteomes" id="UP000199202">
    <property type="component" value="Unassembled WGS sequence"/>
</dbReference>
<dbReference type="PROSITE" id="PS51415">
    <property type="entry name" value="XYLOSE_ISOMERASE"/>
    <property type="match status" value="1"/>
</dbReference>
<dbReference type="InterPro" id="IPR001998">
    <property type="entry name" value="Xylose_isomerase"/>
</dbReference>
<dbReference type="GO" id="GO:0009045">
    <property type="term" value="F:xylose isomerase activity"/>
    <property type="evidence" value="ECO:0007669"/>
    <property type="project" value="UniProtKB-UniRule"/>
</dbReference>
<feature type="active site" evidence="12">
    <location>
        <position position="53"/>
    </location>
</feature>
<dbReference type="PANTHER" id="PTHR48408:SF1">
    <property type="entry name" value="XYLOSE ISOMERASE"/>
    <property type="match status" value="1"/>
</dbReference>
<keyword evidence="10 12" id="KW-0119">Carbohydrate metabolism</keyword>
<evidence type="ECO:0000256" key="7">
    <source>
        <dbReference type="ARBA" id="ARBA00022629"/>
    </source>
</evidence>
<comment type="caution">
    <text evidence="12">Lacks conserved residue(s) required for the propagation of feature annotation.</text>
</comment>
<comment type="cofactor">
    <cofactor evidence="12">
        <name>Mg(2+)</name>
        <dbReference type="ChEBI" id="CHEBI:18420"/>
    </cofactor>
    <text evidence="12">Binds 2 magnesium ions per subunit.</text>
</comment>
<reference evidence="16 17" key="1">
    <citation type="submission" date="2016-10" db="EMBL/GenBank/DDBJ databases">
        <authorList>
            <person name="de Groot N.N."/>
        </authorList>
    </citation>
    <scope>NUCLEOTIDE SEQUENCE [LARGE SCALE GENOMIC DNA]</scope>
    <source>
        <strain evidence="16 17">CGMCC 4.6533</strain>
    </source>
</reference>
<dbReference type="EMBL" id="FNDJ01000022">
    <property type="protein sequence ID" value="SDL11756.1"/>
    <property type="molecule type" value="Genomic_DNA"/>
</dbReference>
<keyword evidence="7 12" id="KW-0859">Xylose metabolism</keyword>
<comment type="subcellular location">
    <subcellularLocation>
        <location evidence="1 12 14">Cytoplasm</location>
    </subcellularLocation>
</comment>
<dbReference type="Gene3D" id="3.20.20.150">
    <property type="entry name" value="Divalent-metal-dependent TIM barrel enzymes"/>
    <property type="match status" value="1"/>
</dbReference>
<dbReference type="AlphaFoldDB" id="A0A1G9HG32"/>
<evidence type="ECO:0000256" key="12">
    <source>
        <dbReference type="HAMAP-Rule" id="MF_00455"/>
    </source>
</evidence>
<dbReference type="InterPro" id="IPR036237">
    <property type="entry name" value="Xyl_isomerase-like_sf"/>
</dbReference>
<dbReference type="EC" id="5.3.1.5" evidence="4 12"/>
<feature type="binding site" evidence="12">
    <location>
        <position position="213"/>
    </location>
    <ligand>
        <name>Mg(2+)</name>
        <dbReference type="ChEBI" id="CHEBI:18420"/>
        <label>2</label>
    </ligand>
</feature>
<dbReference type="STRING" id="633440.SAMN05421869_12294"/>
<feature type="binding site" evidence="12">
    <location>
        <position position="283"/>
    </location>
    <ligand>
        <name>Mg(2+)</name>
        <dbReference type="ChEBI" id="CHEBI:18420"/>
        <label>1</label>
    </ligand>
</feature>
<dbReference type="HAMAP" id="MF_00455">
    <property type="entry name" value="Xylose_isom_A"/>
    <property type="match status" value="1"/>
</dbReference>
<evidence type="ECO:0000256" key="6">
    <source>
        <dbReference type="ARBA" id="ARBA00022490"/>
    </source>
</evidence>
<feature type="active site" evidence="12">
    <location>
        <position position="56"/>
    </location>
</feature>
<accession>A0A1G9HG32</accession>
<feature type="domain" description="Xylose isomerase-like TIM barrel" evidence="15">
    <location>
        <begin position="40"/>
        <end position="304"/>
    </location>
</feature>
<keyword evidence="17" id="KW-1185">Reference proteome</keyword>
<evidence type="ECO:0000256" key="5">
    <source>
        <dbReference type="ARBA" id="ARBA00018232"/>
    </source>
</evidence>
<evidence type="ECO:0000256" key="9">
    <source>
        <dbReference type="ARBA" id="ARBA00023235"/>
    </source>
</evidence>
<keyword evidence="12" id="KW-0460">Magnesium</keyword>
<evidence type="ECO:0000313" key="16">
    <source>
        <dbReference type="EMBL" id="SDL11756.1"/>
    </source>
</evidence>
<feature type="binding site" evidence="12">
    <location>
        <position position="216"/>
    </location>
    <ligand>
        <name>Mg(2+)</name>
        <dbReference type="ChEBI" id="CHEBI:18420"/>
        <label>2</label>
    </ligand>
</feature>
<dbReference type="PANTHER" id="PTHR48408">
    <property type="match status" value="1"/>
</dbReference>
<keyword evidence="8 12" id="KW-0479">Metal-binding</keyword>
<dbReference type="GO" id="GO:0005737">
    <property type="term" value="C:cytoplasm"/>
    <property type="evidence" value="ECO:0007669"/>
    <property type="project" value="UniProtKB-SubCell"/>
</dbReference>
<feature type="binding site" evidence="12">
    <location>
        <position position="177"/>
    </location>
    <ligand>
        <name>Mg(2+)</name>
        <dbReference type="ChEBI" id="CHEBI:18420"/>
        <label>1</label>
    </ligand>
</feature>
<evidence type="ECO:0000259" key="15">
    <source>
        <dbReference type="Pfam" id="PF01261"/>
    </source>
</evidence>
<dbReference type="GO" id="GO:0042732">
    <property type="term" value="P:D-xylose metabolic process"/>
    <property type="evidence" value="ECO:0007669"/>
    <property type="project" value="UniProtKB-UniRule"/>
</dbReference>
<dbReference type="PRINTS" id="PR00688">
    <property type="entry name" value="XYLOSISMRASE"/>
</dbReference>
<evidence type="ECO:0000256" key="10">
    <source>
        <dbReference type="ARBA" id="ARBA00023277"/>
    </source>
</evidence>
<feature type="binding site" evidence="12">
    <location>
        <position position="213"/>
    </location>
    <ligand>
        <name>Mg(2+)</name>
        <dbReference type="ChEBI" id="CHEBI:18420"/>
        <label>1</label>
    </ligand>
</feature>
<comment type="catalytic activity">
    <reaction evidence="11 12 13">
        <text>alpha-D-xylose = alpha-D-xylulofuranose</text>
        <dbReference type="Rhea" id="RHEA:22816"/>
        <dbReference type="ChEBI" id="CHEBI:28518"/>
        <dbReference type="ChEBI" id="CHEBI:188998"/>
        <dbReference type="EC" id="5.3.1.5"/>
    </reaction>
</comment>
<keyword evidence="6 12" id="KW-0963">Cytoplasm</keyword>
<dbReference type="InterPro" id="IPR013022">
    <property type="entry name" value="Xyl_isomerase-like_TIM-brl"/>
</dbReference>
<protein>
    <recommendedName>
        <fullName evidence="5 12">Xylose isomerase</fullName>
        <ecNumber evidence="4 12">5.3.1.5</ecNumber>
    </recommendedName>
</protein>
<comment type="similarity">
    <text evidence="2 12 13">Belongs to the xylose isomerase family.</text>
</comment>
<evidence type="ECO:0000256" key="2">
    <source>
        <dbReference type="ARBA" id="ARBA00005765"/>
    </source>
</evidence>
<organism evidence="16 17">
    <name type="scientific">Nonomuraea jiangxiensis</name>
    <dbReference type="NCBI Taxonomy" id="633440"/>
    <lineage>
        <taxon>Bacteria</taxon>
        <taxon>Bacillati</taxon>
        <taxon>Actinomycetota</taxon>
        <taxon>Actinomycetes</taxon>
        <taxon>Streptosporangiales</taxon>
        <taxon>Streptosporangiaceae</taxon>
        <taxon>Nonomuraea</taxon>
    </lineage>
</organism>
<evidence type="ECO:0000256" key="14">
    <source>
        <dbReference type="RuleBase" id="RU000610"/>
    </source>
</evidence>
<dbReference type="NCBIfam" id="TIGR02631">
    <property type="entry name" value="xylA_Arthro"/>
    <property type="match status" value="1"/>
</dbReference>
<evidence type="ECO:0000313" key="17">
    <source>
        <dbReference type="Proteomes" id="UP000199202"/>
    </source>
</evidence>
<evidence type="ECO:0000256" key="3">
    <source>
        <dbReference type="ARBA" id="ARBA00011881"/>
    </source>
</evidence>
<sequence length="381" mass="42452">MYEPTPDDRFTFGLWTVGWQARDPFGDATRAPLDPVESVHRLAELGAYGVTFHDDDLLAVEPDRDRAVAAFRKALAETGLKVPMATTNLFTHPVFRDGAFTSNDRDVRRHALRKVTRNLDLAASLGATTYVFWGGREGAESDAAKDVRAALARYKEAIDLLCDYVRERGYGIRFAIEPKPNEPRGDILLPTIGHALALIGELEHPEMVGLNPEVGHEQMAGLNFVHGIAQALWHGKLFHIDLNGQHGPRFDQDLVFGHGDVMSAFFLVDLLEHGGYDGPRHFDYKPLRTEDRDDVWVSAAANMRTYLILRDKARNFRADPEVREALRAARVDELGLPTLNRGETLADLADDDFDADAAAARGYHFTHLNQLALEHVLGVRG</sequence>
<evidence type="ECO:0000256" key="13">
    <source>
        <dbReference type="RuleBase" id="RU000609"/>
    </source>
</evidence>